<keyword evidence="3" id="KW-1185">Reference proteome</keyword>
<sequence>MSSPAASPPERQGGELSVSQVKAIGQKRLASELARLTAQKPAGLLDVFADQKDIYIWHLVVAPDFEPYKGGFFKVRMVASQEYPYKPPKVFFDTPIHHMNVDPKTSQACIHSIHVDTWQPSVQMDSVVRSLFYFMKVPQPERSVQPALASSFIKNQAAYLKAASDFTKQKASTKP</sequence>
<dbReference type="Gene3D" id="3.10.110.10">
    <property type="entry name" value="Ubiquitin Conjugating Enzyme"/>
    <property type="match status" value="1"/>
</dbReference>
<evidence type="ECO:0000313" key="2">
    <source>
        <dbReference type="EMBL" id="TKR80239.1"/>
    </source>
</evidence>
<dbReference type="EMBL" id="AZBU02000004">
    <property type="protein sequence ID" value="TKR80239.1"/>
    <property type="molecule type" value="Genomic_DNA"/>
</dbReference>
<dbReference type="PANTHER" id="PTHR24067">
    <property type="entry name" value="UBIQUITIN-CONJUGATING ENZYME E2"/>
    <property type="match status" value="1"/>
</dbReference>
<organism evidence="2 3">
    <name type="scientific">Steinernema carpocapsae</name>
    <name type="common">Entomopathogenic nematode</name>
    <dbReference type="NCBI Taxonomy" id="34508"/>
    <lineage>
        <taxon>Eukaryota</taxon>
        <taxon>Metazoa</taxon>
        <taxon>Ecdysozoa</taxon>
        <taxon>Nematoda</taxon>
        <taxon>Chromadorea</taxon>
        <taxon>Rhabditida</taxon>
        <taxon>Tylenchina</taxon>
        <taxon>Panagrolaimomorpha</taxon>
        <taxon>Strongyloidoidea</taxon>
        <taxon>Steinernematidae</taxon>
        <taxon>Steinernema</taxon>
    </lineage>
</organism>
<reference evidence="2 3" key="2">
    <citation type="journal article" date="2019" name="G3 (Bethesda)">
        <title>Hybrid Assembly of the Genome of the Entomopathogenic Nematode Steinernema carpocapsae Identifies the X-Chromosome.</title>
        <authorList>
            <person name="Serra L."/>
            <person name="Macchietto M."/>
            <person name="Macias-Munoz A."/>
            <person name="McGill C.J."/>
            <person name="Rodriguez I.M."/>
            <person name="Rodriguez B."/>
            <person name="Murad R."/>
            <person name="Mortazavi A."/>
        </authorList>
    </citation>
    <scope>NUCLEOTIDE SEQUENCE [LARGE SCALE GENOMIC DNA]</scope>
    <source>
        <strain evidence="2 3">ALL</strain>
    </source>
</reference>
<dbReference type="STRING" id="34508.A0A4U5NBN2"/>
<reference evidence="2 3" key="1">
    <citation type="journal article" date="2015" name="Genome Biol.">
        <title>Comparative genomics of Steinernema reveals deeply conserved gene regulatory networks.</title>
        <authorList>
            <person name="Dillman A.R."/>
            <person name="Macchietto M."/>
            <person name="Porter C.F."/>
            <person name="Rogers A."/>
            <person name="Williams B."/>
            <person name="Antoshechkin I."/>
            <person name="Lee M.M."/>
            <person name="Goodwin Z."/>
            <person name="Lu X."/>
            <person name="Lewis E.E."/>
            <person name="Goodrich-Blair H."/>
            <person name="Stock S.P."/>
            <person name="Adams B.J."/>
            <person name="Sternberg P.W."/>
            <person name="Mortazavi A."/>
        </authorList>
    </citation>
    <scope>NUCLEOTIDE SEQUENCE [LARGE SCALE GENOMIC DNA]</scope>
    <source>
        <strain evidence="2 3">ALL</strain>
    </source>
</reference>
<protein>
    <recommendedName>
        <fullName evidence="1">UBC core domain-containing protein</fullName>
    </recommendedName>
</protein>
<accession>A0A4U5NBN2</accession>
<evidence type="ECO:0000313" key="3">
    <source>
        <dbReference type="Proteomes" id="UP000298663"/>
    </source>
</evidence>
<dbReference type="GO" id="GO:0032446">
    <property type="term" value="P:protein modification by small protein conjugation"/>
    <property type="evidence" value="ECO:0007669"/>
    <property type="project" value="UniProtKB-ARBA"/>
</dbReference>
<dbReference type="Proteomes" id="UP000298663">
    <property type="component" value="Unassembled WGS sequence"/>
</dbReference>
<comment type="caution">
    <text evidence="2">The sequence shown here is derived from an EMBL/GenBank/DDBJ whole genome shotgun (WGS) entry which is preliminary data.</text>
</comment>
<dbReference type="SUPFAM" id="SSF54495">
    <property type="entry name" value="UBC-like"/>
    <property type="match status" value="1"/>
</dbReference>
<name>A0A4U5NBN2_STECR</name>
<dbReference type="Pfam" id="PF00179">
    <property type="entry name" value="UQ_con"/>
    <property type="match status" value="1"/>
</dbReference>
<dbReference type="OrthoDB" id="9973183at2759"/>
<proteinExistence type="predicted"/>
<dbReference type="InterPro" id="IPR050113">
    <property type="entry name" value="Ub_conjugating_enzyme"/>
</dbReference>
<feature type="domain" description="UBC core" evidence="1">
    <location>
        <begin position="24"/>
        <end position="172"/>
    </location>
</feature>
<gene>
    <name evidence="2" type="ORF">L596_014343</name>
</gene>
<dbReference type="InterPro" id="IPR016135">
    <property type="entry name" value="UBQ-conjugating_enzyme/RWD"/>
</dbReference>
<dbReference type="SMART" id="SM00212">
    <property type="entry name" value="UBCc"/>
    <property type="match status" value="1"/>
</dbReference>
<evidence type="ECO:0000259" key="1">
    <source>
        <dbReference type="PROSITE" id="PS50127"/>
    </source>
</evidence>
<dbReference type="PROSITE" id="PS50127">
    <property type="entry name" value="UBC_2"/>
    <property type="match status" value="1"/>
</dbReference>
<dbReference type="InterPro" id="IPR000608">
    <property type="entry name" value="UBC"/>
</dbReference>
<dbReference type="AlphaFoldDB" id="A0A4U5NBN2"/>